<dbReference type="Proteomes" id="UP000031623">
    <property type="component" value="Chromosome"/>
</dbReference>
<evidence type="ECO:0000256" key="4">
    <source>
        <dbReference type="ARBA" id="ARBA00022490"/>
    </source>
</evidence>
<comment type="subcellular location">
    <subcellularLocation>
        <location evidence="1 6">Cytoplasm</location>
        <location evidence="1 6">Nucleoid</location>
    </subcellularLocation>
</comment>
<evidence type="ECO:0000256" key="2">
    <source>
        <dbReference type="ARBA" id="ARBA00008657"/>
    </source>
</evidence>
<name>A0A090AH55_9GAMM</name>
<dbReference type="InterPro" id="IPR007476">
    <property type="entry name" value="RdgC"/>
</dbReference>
<evidence type="ECO:0000256" key="6">
    <source>
        <dbReference type="HAMAP-Rule" id="MF_00194"/>
    </source>
</evidence>
<dbReference type="HOGENOM" id="CLU_052038_1_1_6"/>
<dbReference type="STRING" id="40754.THII_3331"/>
<dbReference type="PANTHER" id="PTHR38103">
    <property type="entry name" value="RECOMBINATION-ASSOCIATED PROTEIN RDGC"/>
    <property type="match status" value="1"/>
</dbReference>
<organism evidence="7 8">
    <name type="scientific">Thioploca ingrica</name>
    <dbReference type="NCBI Taxonomy" id="40754"/>
    <lineage>
        <taxon>Bacteria</taxon>
        <taxon>Pseudomonadati</taxon>
        <taxon>Pseudomonadota</taxon>
        <taxon>Gammaproteobacteria</taxon>
        <taxon>Thiotrichales</taxon>
        <taxon>Thiotrichaceae</taxon>
        <taxon>Thioploca</taxon>
    </lineage>
</organism>
<comment type="function">
    <text evidence="6">May be involved in recombination.</text>
</comment>
<dbReference type="Pfam" id="PF04381">
    <property type="entry name" value="RdgC"/>
    <property type="match status" value="1"/>
</dbReference>
<dbReference type="OrthoDB" id="5290530at2"/>
<dbReference type="GO" id="GO:0003690">
    <property type="term" value="F:double-stranded DNA binding"/>
    <property type="evidence" value="ECO:0007669"/>
    <property type="project" value="TreeGrafter"/>
</dbReference>
<evidence type="ECO:0000256" key="5">
    <source>
        <dbReference type="ARBA" id="ARBA00023172"/>
    </source>
</evidence>
<reference evidence="7" key="1">
    <citation type="journal article" date="2014" name="ISME J.">
        <title>Ecophysiology of Thioploca ingrica as revealed by the complete genome sequence supplemented with proteomic evidence.</title>
        <authorList>
            <person name="Kojima H."/>
            <person name="Ogura Y."/>
            <person name="Yamamoto N."/>
            <person name="Togashi T."/>
            <person name="Mori H."/>
            <person name="Watanabe T."/>
            <person name="Nemoto F."/>
            <person name="Kurokawa K."/>
            <person name="Hayashi T."/>
            <person name="Fukui M."/>
        </authorList>
    </citation>
    <scope>NUCLEOTIDE SEQUENCE [LARGE SCALE GENOMIC DNA]</scope>
</reference>
<evidence type="ECO:0000256" key="3">
    <source>
        <dbReference type="ARBA" id="ARBA00022296"/>
    </source>
</evidence>
<dbReference type="PANTHER" id="PTHR38103:SF1">
    <property type="entry name" value="RECOMBINATION-ASSOCIATED PROTEIN RDGC"/>
    <property type="match status" value="1"/>
</dbReference>
<evidence type="ECO:0000256" key="1">
    <source>
        <dbReference type="ARBA" id="ARBA00004453"/>
    </source>
</evidence>
<dbReference type="KEGG" id="tig:THII_3331"/>
<comment type="similarity">
    <text evidence="2 6">Belongs to the RdgC family.</text>
</comment>
<sequence length="309" mass="35349">MWFKNLHLFRLLEPFSWSAAALHEKLASKAFRPCGRMEMESIGWIPPLGHDSEAFVHAANNCLIFTQRKEEKILPASVIREVVNDKVAEIESQQLRKVRKREKDQLREEVLQELLPRAFTRSTYLSAYVDVTHDWLLIDTASHKKAEELTGFLRHTLGSLPVVSPKLQNSPLAVMTRWLLKDNELPPDFELADACILMDNAQTGAVVNCKRQDLQAKEIYGHLTAGKLVTRLAVEWQQRLALIIDDELVIRRLQFLDIVQTTGDDAHNESPAQRFDTDFVLMTAELATFIQRLFQVFGGEDEAAYAQLR</sequence>
<evidence type="ECO:0000313" key="8">
    <source>
        <dbReference type="Proteomes" id="UP000031623"/>
    </source>
</evidence>
<accession>A0A090AH55</accession>
<proteinExistence type="inferred from homology"/>
<keyword evidence="4 6" id="KW-0963">Cytoplasm</keyword>
<dbReference type="GO" id="GO:0000018">
    <property type="term" value="P:regulation of DNA recombination"/>
    <property type="evidence" value="ECO:0007669"/>
    <property type="project" value="TreeGrafter"/>
</dbReference>
<dbReference type="AlphaFoldDB" id="A0A090AH55"/>
<keyword evidence="5 6" id="KW-0233">DNA recombination</keyword>
<dbReference type="HAMAP" id="MF_00194">
    <property type="entry name" value="RdgC"/>
    <property type="match status" value="1"/>
</dbReference>
<keyword evidence="8" id="KW-1185">Reference proteome</keyword>
<dbReference type="GO" id="GO:0005737">
    <property type="term" value="C:cytoplasm"/>
    <property type="evidence" value="ECO:0007669"/>
    <property type="project" value="UniProtKB-UniRule"/>
</dbReference>
<evidence type="ECO:0000313" key="7">
    <source>
        <dbReference type="EMBL" id="BAP57628.1"/>
    </source>
</evidence>
<dbReference type="GO" id="GO:0043590">
    <property type="term" value="C:bacterial nucleoid"/>
    <property type="evidence" value="ECO:0007669"/>
    <property type="project" value="TreeGrafter"/>
</dbReference>
<dbReference type="NCBIfam" id="NF001462">
    <property type="entry name" value="PRK00321.1-3"/>
    <property type="match status" value="1"/>
</dbReference>
<protein>
    <recommendedName>
        <fullName evidence="3 6">Recombination-associated protein RdgC</fullName>
    </recommendedName>
</protein>
<gene>
    <name evidence="6" type="primary">rdgC</name>
    <name evidence="7" type="ORF">THII_3331</name>
</gene>
<dbReference type="EMBL" id="AP014633">
    <property type="protein sequence ID" value="BAP57628.1"/>
    <property type="molecule type" value="Genomic_DNA"/>
</dbReference>
<dbReference type="GO" id="GO:0006310">
    <property type="term" value="P:DNA recombination"/>
    <property type="evidence" value="ECO:0007669"/>
    <property type="project" value="UniProtKB-UniRule"/>
</dbReference>
<dbReference type="NCBIfam" id="NF001464">
    <property type="entry name" value="PRK00321.1-5"/>
    <property type="match status" value="1"/>
</dbReference>